<evidence type="ECO:0000256" key="1">
    <source>
        <dbReference type="ARBA" id="ARBA00022722"/>
    </source>
</evidence>
<name>A0A7X6KSY5_9CELL</name>
<keyword evidence="1" id="KW-0540">Nuclease</keyword>
<evidence type="ECO:0000256" key="2">
    <source>
        <dbReference type="ARBA" id="ARBA00022723"/>
    </source>
</evidence>
<feature type="domain" description="PIN" evidence="5">
    <location>
        <begin position="3"/>
        <end position="118"/>
    </location>
</feature>
<dbReference type="AlphaFoldDB" id="A0A7X6KSY5"/>
<accession>A0A7X6KSY5</accession>
<keyword evidence="3" id="KW-0378">Hydrolase</keyword>
<proteinExistence type="predicted"/>
<dbReference type="GO" id="GO:0004518">
    <property type="term" value="F:nuclease activity"/>
    <property type="evidence" value="ECO:0007669"/>
    <property type="project" value="UniProtKB-KW"/>
</dbReference>
<dbReference type="RefSeq" id="WP_168628772.1">
    <property type="nucleotide sequence ID" value="NZ_BONL01000010.1"/>
</dbReference>
<dbReference type="GO" id="GO:0016787">
    <property type="term" value="F:hydrolase activity"/>
    <property type="evidence" value="ECO:0007669"/>
    <property type="project" value="UniProtKB-KW"/>
</dbReference>
<evidence type="ECO:0000256" key="3">
    <source>
        <dbReference type="ARBA" id="ARBA00022801"/>
    </source>
</evidence>
<keyword evidence="4" id="KW-0460">Magnesium</keyword>
<dbReference type="EMBL" id="JAAXOX010000001">
    <property type="protein sequence ID" value="NKY21721.1"/>
    <property type="molecule type" value="Genomic_DNA"/>
</dbReference>
<evidence type="ECO:0000313" key="7">
    <source>
        <dbReference type="Proteomes" id="UP000581206"/>
    </source>
</evidence>
<dbReference type="Pfam" id="PF01850">
    <property type="entry name" value="PIN"/>
    <property type="match status" value="1"/>
</dbReference>
<sequence>MRVYADGSALVRYLTGVPQSDEWSRWAADREPDLLVTSLSLSELRAAAAGQTASVRMRALDVADRLEEVRYFDQALRLASMVTGVLSPFGALHLGVAAAHPEVGAIATYDARLAQVARMYHLVVVSPGLPEDWFAAR</sequence>
<evidence type="ECO:0000256" key="4">
    <source>
        <dbReference type="ARBA" id="ARBA00022842"/>
    </source>
</evidence>
<organism evidence="6 7">
    <name type="scientific">Cellulomonas denverensis</name>
    <dbReference type="NCBI Taxonomy" id="264297"/>
    <lineage>
        <taxon>Bacteria</taxon>
        <taxon>Bacillati</taxon>
        <taxon>Actinomycetota</taxon>
        <taxon>Actinomycetes</taxon>
        <taxon>Micrococcales</taxon>
        <taxon>Cellulomonadaceae</taxon>
        <taxon>Cellulomonas</taxon>
    </lineage>
</organism>
<dbReference type="SUPFAM" id="SSF88723">
    <property type="entry name" value="PIN domain-like"/>
    <property type="match status" value="1"/>
</dbReference>
<dbReference type="InterPro" id="IPR029060">
    <property type="entry name" value="PIN-like_dom_sf"/>
</dbReference>
<dbReference type="InterPro" id="IPR002716">
    <property type="entry name" value="PIN_dom"/>
</dbReference>
<gene>
    <name evidence="6" type="ORF">HGA03_03475</name>
</gene>
<reference evidence="6 7" key="1">
    <citation type="submission" date="2020-04" db="EMBL/GenBank/DDBJ databases">
        <title>MicrobeNet Type strains.</title>
        <authorList>
            <person name="Nicholson A.C."/>
        </authorList>
    </citation>
    <scope>NUCLEOTIDE SEQUENCE [LARGE SCALE GENOMIC DNA]</scope>
    <source>
        <strain evidence="6 7">ATCC BAA-788</strain>
    </source>
</reference>
<keyword evidence="2" id="KW-0479">Metal-binding</keyword>
<evidence type="ECO:0000313" key="6">
    <source>
        <dbReference type="EMBL" id="NKY21721.1"/>
    </source>
</evidence>
<keyword evidence="7" id="KW-1185">Reference proteome</keyword>
<dbReference type="GO" id="GO:0046872">
    <property type="term" value="F:metal ion binding"/>
    <property type="evidence" value="ECO:0007669"/>
    <property type="project" value="UniProtKB-KW"/>
</dbReference>
<evidence type="ECO:0000259" key="5">
    <source>
        <dbReference type="Pfam" id="PF01850"/>
    </source>
</evidence>
<comment type="caution">
    <text evidence="6">The sequence shown here is derived from an EMBL/GenBank/DDBJ whole genome shotgun (WGS) entry which is preliminary data.</text>
</comment>
<protein>
    <submittedName>
        <fullName evidence="6">Type II toxin-antitoxin system VapC family toxin</fullName>
    </submittedName>
</protein>
<dbReference type="Gene3D" id="3.40.50.1010">
    <property type="entry name" value="5'-nuclease"/>
    <property type="match status" value="1"/>
</dbReference>
<dbReference type="Proteomes" id="UP000581206">
    <property type="component" value="Unassembled WGS sequence"/>
</dbReference>